<dbReference type="RefSeq" id="WP_154175090.1">
    <property type="nucleotide sequence ID" value="NZ_WJXZ01000005.1"/>
</dbReference>
<keyword evidence="3 5" id="KW-1133">Transmembrane helix</keyword>
<dbReference type="InterPro" id="IPR036259">
    <property type="entry name" value="MFS_trans_sf"/>
</dbReference>
<keyword evidence="2 5" id="KW-0812">Transmembrane</keyword>
<feature type="transmembrane region" description="Helical" evidence="5">
    <location>
        <begin position="265"/>
        <end position="286"/>
    </location>
</feature>
<feature type="transmembrane region" description="Helical" evidence="5">
    <location>
        <begin position="177"/>
        <end position="195"/>
    </location>
</feature>
<comment type="subcellular location">
    <subcellularLocation>
        <location evidence="1">Membrane</location>
        <topology evidence="1">Multi-pass membrane protein</topology>
    </subcellularLocation>
</comment>
<feature type="transmembrane region" description="Helical" evidence="5">
    <location>
        <begin position="148"/>
        <end position="171"/>
    </location>
</feature>
<evidence type="ECO:0000256" key="4">
    <source>
        <dbReference type="ARBA" id="ARBA00023136"/>
    </source>
</evidence>
<dbReference type="InterPro" id="IPR011701">
    <property type="entry name" value="MFS"/>
</dbReference>
<evidence type="ECO:0000256" key="1">
    <source>
        <dbReference type="ARBA" id="ARBA00004141"/>
    </source>
</evidence>
<dbReference type="Proteomes" id="UP000441754">
    <property type="component" value="Unassembled WGS sequence"/>
</dbReference>
<dbReference type="GO" id="GO:0005886">
    <property type="term" value="C:plasma membrane"/>
    <property type="evidence" value="ECO:0007669"/>
    <property type="project" value="TreeGrafter"/>
</dbReference>
<feature type="transmembrane region" description="Helical" evidence="5">
    <location>
        <begin position="351"/>
        <end position="374"/>
    </location>
</feature>
<feature type="transmembrane region" description="Helical" evidence="5">
    <location>
        <begin position="293"/>
        <end position="310"/>
    </location>
</feature>
<evidence type="ECO:0000256" key="3">
    <source>
        <dbReference type="ARBA" id="ARBA00022989"/>
    </source>
</evidence>
<dbReference type="GO" id="GO:0046943">
    <property type="term" value="F:carboxylic acid transmembrane transporter activity"/>
    <property type="evidence" value="ECO:0007669"/>
    <property type="project" value="TreeGrafter"/>
</dbReference>
<sequence length="420" mass="45143">METIQVPTAQPTVAYRSLVFTLCMLVYIFSGTVSTLMSTYLPVVVRDLLGQADKAELDRVSAYIGATFLYGWMLGGMSFGYFGDRLGRVRSLVGAVILYGGCTLLTAFAPNWITVVLLRFAVGFGIGGVLVLTTVIVAEIWPERNRPVALGILAVAFPVGIMLSGLVNNLLPDWRQAFWIGGLPLLVGLLIASLMQEPEGWKQVNRQAASADISLFDPHYRRSLWLGSLAFGSMLVGLWAVFSWVPTWVQSLVIGDAQKARGLSMMLMGSGGVIGGILSGFVVKAIGHRRTMLFVFAACFVMVAVVFKTNSVLTPLVYVEIALLALLFGMSQGTMSAYLPDLFPTQLRGRATGFCFNIGRLVTATAVFFIGTLVTALGGYGSAIFAFSGTFVIGFIAIWIGNALTAPGRRTVEDPVSGLK</sequence>
<dbReference type="PANTHER" id="PTHR23508">
    <property type="entry name" value="CARBOXYLIC ACID TRANSPORTER PROTEIN HOMOLOG"/>
    <property type="match status" value="1"/>
</dbReference>
<accession>A0A7K0EIX3</accession>
<name>A0A7K0EIX3_9BACT</name>
<keyword evidence="4 5" id="KW-0472">Membrane</keyword>
<reference evidence="7 8" key="1">
    <citation type="journal article" date="2018" name="Antonie Van Leeuwenhoek">
        <title>Larkinella terrae sp. nov., isolated from soil on Jeju Island, South Korea.</title>
        <authorList>
            <person name="Ten L.N."/>
            <person name="Jeon J."/>
            <person name="Park S.J."/>
            <person name="Park S."/>
            <person name="Lee S.Y."/>
            <person name="Kim M.K."/>
            <person name="Jung H.Y."/>
        </authorList>
    </citation>
    <scope>NUCLEOTIDE SEQUENCE [LARGE SCALE GENOMIC DNA]</scope>
    <source>
        <strain evidence="7 8">KCTC 52001</strain>
    </source>
</reference>
<feature type="transmembrane region" description="Helical" evidence="5">
    <location>
        <begin position="18"/>
        <end position="40"/>
    </location>
</feature>
<dbReference type="InterPro" id="IPR020846">
    <property type="entry name" value="MFS_dom"/>
</dbReference>
<organism evidence="7 8">
    <name type="scientific">Larkinella terrae</name>
    <dbReference type="NCBI Taxonomy" id="2025311"/>
    <lineage>
        <taxon>Bacteria</taxon>
        <taxon>Pseudomonadati</taxon>
        <taxon>Bacteroidota</taxon>
        <taxon>Cytophagia</taxon>
        <taxon>Cytophagales</taxon>
        <taxon>Spirosomataceae</taxon>
        <taxon>Larkinella</taxon>
    </lineage>
</organism>
<dbReference type="OrthoDB" id="9787026at2"/>
<feature type="transmembrane region" description="Helical" evidence="5">
    <location>
        <begin position="60"/>
        <end position="82"/>
    </location>
</feature>
<keyword evidence="8" id="KW-1185">Reference proteome</keyword>
<feature type="transmembrane region" description="Helical" evidence="5">
    <location>
        <begin position="316"/>
        <end position="339"/>
    </location>
</feature>
<dbReference type="PROSITE" id="PS50850">
    <property type="entry name" value="MFS"/>
    <property type="match status" value="1"/>
</dbReference>
<feature type="transmembrane region" description="Helical" evidence="5">
    <location>
        <begin position="116"/>
        <end position="141"/>
    </location>
</feature>
<proteinExistence type="predicted"/>
<dbReference type="AlphaFoldDB" id="A0A7K0EIX3"/>
<dbReference type="EMBL" id="WJXZ01000005">
    <property type="protein sequence ID" value="MRS61705.1"/>
    <property type="molecule type" value="Genomic_DNA"/>
</dbReference>
<protein>
    <submittedName>
        <fullName evidence="7">MFS transporter</fullName>
    </submittedName>
</protein>
<dbReference type="Pfam" id="PF07690">
    <property type="entry name" value="MFS_1"/>
    <property type="match status" value="1"/>
</dbReference>
<dbReference type="PANTHER" id="PTHR23508:SF10">
    <property type="entry name" value="CARBOXYLIC ACID TRANSPORTER PROTEIN HOMOLOG"/>
    <property type="match status" value="1"/>
</dbReference>
<feature type="transmembrane region" description="Helical" evidence="5">
    <location>
        <begin position="89"/>
        <end position="110"/>
    </location>
</feature>
<feature type="transmembrane region" description="Helical" evidence="5">
    <location>
        <begin position="224"/>
        <end position="245"/>
    </location>
</feature>
<feature type="transmembrane region" description="Helical" evidence="5">
    <location>
        <begin position="380"/>
        <end position="400"/>
    </location>
</feature>
<evidence type="ECO:0000313" key="8">
    <source>
        <dbReference type="Proteomes" id="UP000441754"/>
    </source>
</evidence>
<evidence type="ECO:0000256" key="2">
    <source>
        <dbReference type="ARBA" id="ARBA00022692"/>
    </source>
</evidence>
<gene>
    <name evidence="7" type="ORF">GJJ30_10440</name>
</gene>
<dbReference type="SUPFAM" id="SSF103473">
    <property type="entry name" value="MFS general substrate transporter"/>
    <property type="match status" value="1"/>
</dbReference>
<evidence type="ECO:0000313" key="7">
    <source>
        <dbReference type="EMBL" id="MRS61705.1"/>
    </source>
</evidence>
<dbReference type="Gene3D" id="1.20.1250.20">
    <property type="entry name" value="MFS general substrate transporter like domains"/>
    <property type="match status" value="2"/>
</dbReference>
<evidence type="ECO:0000259" key="6">
    <source>
        <dbReference type="PROSITE" id="PS50850"/>
    </source>
</evidence>
<evidence type="ECO:0000256" key="5">
    <source>
        <dbReference type="SAM" id="Phobius"/>
    </source>
</evidence>
<feature type="domain" description="Major facilitator superfamily (MFS) profile" evidence="6">
    <location>
        <begin position="19"/>
        <end position="406"/>
    </location>
</feature>
<comment type="caution">
    <text evidence="7">The sequence shown here is derived from an EMBL/GenBank/DDBJ whole genome shotgun (WGS) entry which is preliminary data.</text>
</comment>